<evidence type="ECO:0000256" key="7">
    <source>
        <dbReference type="ARBA" id="ARBA00023004"/>
    </source>
</evidence>
<reference evidence="14" key="1">
    <citation type="journal article" date="2017" name="Plant J.">
        <title>The pomegranate (Punica granatum L.) genome and the genomics of punicalagin biosynthesis.</title>
        <authorList>
            <person name="Qin G."/>
            <person name="Xu C."/>
            <person name="Ming R."/>
            <person name="Tang H."/>
            <person name="Guyot R."/>
            <person name="Kramer E.M."/>
            <person name="Hu Y."/>
            <person name="Yi X."/>
            <person name="Qi Y."/>
            <person name="Xu X."/>
            <person name="Gao Z."/>
            <person name="Pan H."/>
            <person name="Jian J."/>
            <person name="Tian Y."/>
            <person name="Yue Z."/>
            <person name="Xu Y."/>
        </authorList>
    </citation>
    <scope>NUCLEOTIDE SEQUENCE [LARGE SCALE GENOMIC DNA]</scope>
    <source>
        <strain evidence="14">cv. Dabenzi</strain>
    </source>
</reference>
<dbReference type="PANTHER" id="PTHR47943">
    <property type="entry name" value="CYTOCHROME P450 93A3-LIKE"/>
    <property type="match status" value="1"/>
</dbReference>
<evidence type="ECO:0000256" key="10">
    <source>
        <dbReference type="PIRSR" id="PIRSR602401-1"/>
    </source>
</evidence>
<comment type="subcellular location">
    <subcellularLocation>
        <location evidence="2">Membrane</location>
    </subcellularLocation>
</comment>
<dbReference type="PRINTS" id="PR00385">
    <property type="entry name" value="P450"/>
</dbReference>
<evidence type="ECO:0000256" key="12">
    <source>
        <dbReference type="SAM" id="Phobius"/>
    </source>
</evidence>
<dbReference type="Pfam" id="PF00067">
    <property type="entry name" value="p450"/>
    <property type="match status" value="1"/>
</dbReference>
<dbReference type="InterPro" id="IPR001128">
    <property type="entry name" value="Cyt_P450"/>
</dbReference>
<dbReference type="SUPFAM" id="SSF48264">
    <property type="entry name" value="Cytochrome P450"/>
    <property type="match status" value="1"/>
</dbReference>
<keyword evidence="4 10" id="KW-0349">Heme</keyword>
<sequence length="500" mass="56387">MDLYTSVATLFAILGALQLLLHYFWRARKLPPGPWPLPVIGNLHMLGKLPHQSLRKLAKTYGPIMSIHLGTVPAIVASSREAAELFLKTHDRAFAGRPKTLAIEHVFYSGKGIAFTDYGPYWQNVRKLCISQLFSPSKIDRFGAMRKEGLCHIVRKIKEAAVADQVVDVSALVEELIGDMSFRMILGSSFKDRSNLKAIIHEGLRLAGTFNLADYVPLFRAFDLQGITQRSKEIHVSIDKVLEEIIDEHERNDVESESVGVFVDVLLSMMNQSLDTDNNKLTVSLNRTNLKAILLDMITGSYESSSIAINWAFSELLRNPHVMAQLQEELNTVVGMDRMVEEADLMKLNYLEMVVKETLRLHPVEPLLLPHECKEDTVINGYHIPKKSRIIVNVGAIGRDPKIWSGNAEEFIPERFIDNDIDLKGHDFQLIPFGSGRRICPGMVLGLINVQLVVAQLVHCFKWELPHGMLPCELDMTEEYGMSCSRANHLLLKPTYRLLV</sequence>
<keyword evidence="6 11" id="KW-0560">Oxidoreductase</keyword>
<protein>
    <recommendedName>
        <fullName evidence="15">Cytochrome P450 CYP736A12-like</fullName>
    </recommendedName>
</protein>
<proteinExistence type="inferred from homology"/>
<dbReference type="FunFam" id="1.10.630.10:FF:000011">
    <property type="entry name" value="Cytochrome P450 83B1"/>
    <property type="match status" value="1"/>
</dbReference>
<dbReference type="GO" id="GO:0020037">
    <property type="term" value="F:heme binding"/>
    <property type="evidence" value="ECO:0007669"/>
    <property type="project" value="InterPro"/>
</dbReference>
<organism evidence="13 14">
    <name type="scientific">Punica granatum</name>
    <name type="common">Pomegranate</name>
    <dbReference type="NCBI Taxonomy" id="22663"/>
    <lineage>
        <taxon>Eukaryota</taxon>
        <taxon>Viridiplantae</taxon>
        <taxon>Streptophyta</taxon>
        <taxon>Embryophyta</taxon>
        <taxon>Tracheophyta</taxon>
        <taxon>Spermatophyta</taxon>
        <taxon>Magnoliopsida</taxon>
        <taxon>eudicotyledons</taxon>
        <taxon>Gunneridae</taxon>
        <taxon>Pentapetalae</taxon>
        <taxon>rosids</taxon>
        <taxon>malvids</taxon>
        <taxon>Myrtales</taxon>
        <taxon>Lythraceae</taxon>
        <taxon>Punica</taxon>
    </lineage>
</organism>
<evidence type="ECO:0000256" key="6">
    <source>
        <dbReference type="ARBA" id="ARBA00023002"/>
    </source>
</evidence>
<gene>
    <name evidence="13" type="ORF">CDL15_Pgr005420</name>
</gene>
<dbReference type="InterPro" id="IPR002401">
    <property type="entry name" value="Cyt_P450_E_grp-I"/>
</dbReference>
<keyword evidence="5 10" id="KW-0479">Metal-binding</keyword>
<dbReference type="CDD" id="cd11072">
    <property type="entry name" value="CYP71-like"/>
    <property type="match status" value="1"/>
</dbReference>
<dbReference type="GO" id="GO:0004497">
    <property type="term" value="F:monooxygenase activity"/>
    <property type="evidence" value="ECO:0007669"/>
    <property type="project" value="UniProtKB-KW"/>
</dbReference>
<evidence type="ECO:0000256" key="5">
    <source>
        <dbReference type="ARBA" id="ARBA00022723"/>
    </source>
</evidence>
<dbReference type="Gene3D" id="1.10.630.10">
    <property type="entry name" value="Cytochrome P450"/>
    <property type="match status" value="1"/>
</dbReference>
<dbReference type="AlphaFoldDB" id="A0A218XE51"/>
<dbReference type="PRINTS" id="PR00463">
    <property type="entry name" value="EP450I"/>
</dbReference>
<comment type="caution">
    <text evidence="13">The sequence shown here is derived from an EMBL/GenBank/DDBJ whole genome shotgun (WGS) entry which is preliminary data.</text>
</comment>
<dbReference type="PANTHER" id="PTHR47943:SF9">
    <property type="entry name" value="CYTOCHROME P450"/>
    <property type="match status" value="1"/>
</dbReference>
<dbReference type="GO" id="GO:0016705">
    <property type="term" value="F:oxidoreductase activity, acting on paired donors, with incorporation or reduction of molecular oxygen"/>
    <property type="evidence" value="ECO:0007669"/>
    <property type="project" value="InterPro"/>
</dbReference>
<keyword evidence="8 11" id="KW-0503">Monooxygenase</keyword>
<name>A0A218XE51_PUNGR</name>
<dbReference type="InterPro" id="IPR017972">
    <property type="entry name" value="Cyt_P450_CS"/>
</dbReference>
<comment type="similarity">
    <text evidence="3 11">Belongs to the cytochrome P450 family.</text>
</comment>
<evidence type="ECO:0000313" key="14">
    <source>
        <dbReference type="Proteomes" id="UP000197138"/>
    </source>
</evidence>
<evidence type="ECO:0000256" key="4">
    <source>
        <dbReference type="ARBA" id="ARBA00022617"/>
    </source>
</evidence>
<evidence type="ECO:0008006" key="15">
    <source>
        <dbReference type="Google" id="ProtNLM"/>
    </source>
</evidence>
<feature type="transmembrane region" description="Helical" evidence="12">
    <location>
        <begin position="6"/>
        <end position="25"/>
    </location>
</feature>
<evidence type="ECO:0000256" key="9">
    <source>
        <dbReference type="ARBA" id="ARBA00023136"/>
    </source>
</evidence>
<dbReference type="InterPro" id="IPR036396">
    <property type="entry name" value="Cyt_P450_sf"/>
</dbReference>
<evidence type="ECO:0000313" key="13">
    <source>
        <dbReference type="EMBL" id="OWM83020.1"/>
    </source>
</evidence>
<keyword evidence="12" id="KW-0812">Transmembrane</keyword>
<evidence type="ECO:0000256" key="11">
    <source>
        <dbReference type="RuleBase" id="RU000461"/>
    </source>
</evidence>
<dbReference type="GO" id="GO:0005506">
    <property type="term" value="F:iron ion binding"/>
    <property type="evidence" value="ECO:0007669"/>
    <property type="project" value="InterPro"/>
</dbReference>
<dbReference type="GO" id="GO:0016020">
    <property type="term" value="C:membrane"/>
    <property type="evidence" value="ECO:0007669"/>
    <property type="project" value="UniProtKB-SubCell"/>
</dbReference>
<evidence type="ECO:0000256" key="1">
    <source>
        <dbReference type="ARBA" id="ARBA00001971"/>
    </source>
</evidence>
<keyword evidence="9 12" id="KW-0472">Membrane</keyword>
<feature type="binding site" description="axial binding residue" evidence="10">
    <location>
        <position position="440"/>
    </location>
    <ligand>
        <name>heme</name>
        <dbReference type="ChEBI" id="CHEBI:30413"/>
    </ligand>
    <ligandPart>
        <name>Fe</name>
        <dbReference type="ChEBI" id="CHEBI:18248"/>
    </ligandPart>
</feature>
<dbReference type="Proteomes" id="UP000197138">
    <property type="component" value="Unassembled WGS sequence"/>
</dbReference>
<evidence type="ECO:0000256" key="2">
    <source>
        <dbReference type="ARBA" id="ARBA00004370"/>
    </source>
</evidence>
<evidence type="ECO:0000256" key="8">
    <source>
        <dbReference type="ARBA" id="ARBA00023033"/>
    </source>
</evidence>
<dbReference type="EMBL" id="MTKT01001941">
    <property type="protein sequence ID" value="OWM83020.1"/>
    <property type="molecule type" value="Genomic_DNA"/>
</dbReference>
<accession>A0A218XE51</accession>
<keyword evidence="7 10" id="KW-0408">Iron</keyword>
<evidence type="ECO:0000256" key="3">
    <source>
        <dbReference type="ARBA" id="ARBA00010617"/>
    </source>
</evidence>
<dbReference type="PROSITE" id="PS00086">
    <property type="entry name" value="CYTOCHROME_P450"/>
    <property type="match status" value="1"/>
</dbReference>
<comment type="cofactor">
    <cofactor evidence="1 10">
        <name>heme</name>
        <dbReference type="ChEBI" id="CHEBI:30413"/>
    </cofactor>
</comment>
<keyword evidence="12" id="KW-1133">Transmembrane helix</keyword>